<proteinExistence type="predicted"/>
<feature type="transmembrane region" description="Helical" evidence="1">
    <location>
        <begin position="12"/>
        <end position="31"/>
    </location>
</feature>
<keyword evidence="1" id="KW-1133">Transmembrane helix</keyword>
<keyword evidence="2" id="KW-1185">Reference proteome</keyword>
<keyword evidence="1" id="KW-0812">Transmembrane</keyword>
<evidence type="ECO:0000313" key="3">
    <source>
        <dbReference type="WBParaSite" id="MBELARI_LOCUS5162"/>
    </source>
</evidence>
<dbReference type="Proteomes" id="UP000887575">
    <property type="component" value="Unassembled WGS sequence"/>
</dbReference>
<evidence type="ECO:0000256" key="1">
    <source>
        <dbReference type="SAM" id="Phobius"/>
    </source>
</evidence>
<evidence type="ECO:0000313" key="2">
    <source>
        <dbReference type="Proteomes" id="UP000887575"/>
    </source>
</evidence>
<reference evidence="3" key="1">
    <citation type="submission" date="2024-02" db="UniProtKB">
        <authorList>
            <consortium name="WormBaseParasite"/>
        </authorList>
    </citation>
    <scope>IDENTIFICATION</scope>
</reference>
<dbReference type="WBParaSite" id="MBELARI_LOCUS5162">
    <property type="protein sequence ID" value="MBELARI_LOCUS5162"/>
    <property type="gene ID" value="MBELARI_LOCUS5162"/>
</dbReference>
<keyword evidence="1" id="KW-0472">Membrane</keyword>
<organism evidence="2 3">
    <name type="scientific">Mesorhabditis belari</name>
    <dbReference type="NCBI Taxonomy" id="2138241"/>
    <lineage>
        <taxon>Eukaryota</taxon>
        <taxon>Metazoa</taxon>
        <taxon>Ecdysozoa</taxon>
        <taxon>Nematoda</taxon>
        <taxon>Chromadorea</taxon>
        <taxon>Rhabditida</taxon>
        <taxon>Rhabditina</taxon>
        <taxon>Rhabditomorpha</taxon>
        <taxon>Rhabditoidea</taxon>
        <taxon>Rhabditidae</taxon>
        <taxon>Mesorhabditinae</taxon>
        <taxon>Mesorhabditis</taxon>
    </lineage>
</organism>
<name>A0AAF3J9L4_9BILA</name>
<dbReference type="AlphaFoldDB" id="A0AAF3J9L4"/>
<sequence length="101" mass="11773">MGDLLGTTVGGLIFMPMYFTMISPWIVYVIVVKGEKKRVDQTKELIDLGAQARRVYFDTLRSQWEVKATPIQRPKVHHFVRCFRKVHSVSEIITMTLFSKR</sequence>
<protein>
    <submittedName>
        <fullName evidence="3">Uncharacterized protein</fullName>
    </submittedName>
</protein>
<accession>A0AAF3J9L4</accession>